<evidence type="ECO:0000256" key="1">
    <source>
        <dbReference type="PIRSR" id="PIRSR607822-1"/>
    </source>
</evidence>
<feature type="binding site" evidence="1">
    <location>
        <position position="346"/>
    </location>
    <ligand>
        <name>Zn(2+)</name>
        <dbReference type="ChEBI" id="CHEBI:29105"/>
    </ligand>
</feature>
<dbReference type="InterPro" id="IPR033889">
    <property type="entry name" value="LanC"/>
</dbReference>
<keyword evidence="3" id="KW-1185">Reference proteome</keyword>
<dbReference type="STRING" id="1144275.COCOR_03287"/>
<dbReference type="EMBL" id="CP003389">
    <property type="protein sequence ID" value="AFE10375.1"/>
    <property type="molecule type" value="Genomic_DNA"/>
</dbReference>
<dbReference type="GO" id="GO:0031179">
    <property type="term" value="P:peptide modification"/>
    <property type="evidence" value="ECO:0007669"/>
    <property type="project" value="InterPro"/>
</dbReference>
<dbReference type="Pfam" id="PF05147">
    <property type="entry name" value="LANC_like"/>
    <property type="match status" value="1"/>
</dbReference>
<gene>
    <name evidence="2" type="primary">spaC</name>
    <name evidence="2" type="ordered locus">COCOR_03287</name>
</gene>
<accession>H8MHS2</accession>
<keyword evidence="1" id="KW-0479">Metal-binding</keyword>
<dbReference type="GO" id="GO:0005886">
    <property type="term" value="C:plasma membrane"/>
    <property type="evidence" value="ECO:0007669"/>
    <property type="project" value="TreeGrafter"/>
</dbReference>
<dbReference type="PANTHER" id="PTHR12736">
    <property type="entry name" value="LANC-LIKE PROTEIN"/>
    <property type="match status" value="1"/>
</dbReference>
<dbReference type="PRINTS" id="PR01950">
    <property type="entry name" value="LANCSUPER"/>
</dbReference>
<organism evidence="2 3">
    <name type="scientific">Corallococcus coralloides (strain ATCC 25202 / DSM 2259 / NBRC 100086 / M2)</name>
    <name type="common">Myxococcus coralloides</name>
    <dbReference type="NCBI Taxonomy" id="1144275"/>
    <lineage>
        <taxon>Bacteria</taxon>
        <taxon>Pseudomonadati</taxon>
        <taxon>Myxococcota</taxon>
        <taxon>Myxococcia</taxon>
        <taxon>Myxococcales</taxon>
        <taxon>Cystobacterineae</taxon>
        <taxon>Myxococcaceae</taxon>
        <taxon>Corallococcus</taxon>
    </lineage>
</organism>
<dbReference type="GO" id="GO:0046872">
    <property type="term" value="F:metal ion binding"/>
    <property type="evidence" value="ECO:0007669"/>
    <property type="project" value="UniProtKB-KW"/>
</dbReference>
<reference evidence="2 3" key="1">
    <citation type="journal article" date="2012" name="J. Bacteriol.">
        <title>Complete Genome Sequence of the Fruiting Myxobacterium Corallococcus coralloides DSM 2259.</title>
        <authorList>
            <person name="Huntley S."/>
            <person name="Zhang Y."/>
            <person name="Treuner-Lange A."/>
            <person name="Kneip S."/>
            <person name="Sensen C.W."/>
            <person name="Sogaard-Andersen L."/>
        </authorList>
    </citation>
    <scope>NUCLEOTIDE SEQUENCE [LARGE SCALE GENOMIC DNA]</scope>
    <source>
        <strain evidence="3">ATCC 25202 / DSM 2259 / NBRC 100086 / M2</strain>
    </source>
</reference>
<dbReference type="AlphaFoldDB" id="H8MHS2"/>
<dbReference type="InParanoid" id="H8MHS2"/>
<dbReference type="eggNOG" id="COG4403">
    <property type="taxonomic scope" value="Bacteria"/>
</dbReference>
<dbReference type="PRINTS" id="PR01955">
    <property type="entry name" value="LANCFRANKIA"/>
</dbReference>
<proteinExistence type="predicted"/>
<sequence>MPGIHGKGKRGNQALEAGGILLVFHAVHRKEWQPILGGEQAARAWQVIEFIARDLRARQGTYAHDFSLSQGMSGIAVLFAYLSRAGVGADAGEFSLQSLERAMDGAASTPMSLGLYSGLTGVAWAAEHVHQCLFGQGPEDLTAQVMELVLAQLAGPGWDGGHDLVSGLVGLGVYGLAYPERSAAKECLGQVVRLLENSSERDGLGARWWTVPAKQAPHLRTRYNVPHLNLGMAHGSPGVIVLLARACSAWELPPARELLRDAVRDLLRERLPEEKASRFPAWVARSLPSKEARAAWCYGDPGVAAALLWAARELGVSEWEREALLTACLAAQRPVEECRVKDALVCHGMAGLGHVFNRLYQATGEPRLLDAARGWFSRTLEVFQPGCGIGGYQRLELEGVASEAWQDAPGVLSGSAGVALALLAATTHLEPRWDRMLLMDLPPGPPAVEAPSREP</sequence>
<reference evidence="3" key="2">
    <citation type="submission" date="2012-03" db="EMBL/GenBank/DDBJ databases">
        <title>Genome sequence of the fruiting myxobacterium Corallococcus coralloides DSM 2259.</title>
        <authorList>
            <person name="Huntley S."/>
            <person name="Zhang Y."/>
            <person name="Treuner-Lange A."/>
            <person name="Sensen C.W."/>
            <person name="Sogaard-Andersen L."/>
        </authorList>
    </citation>
    <scope>NUCLEOTIDE SEQUENCE [LARGE SCALE GENOMIC DNA]</scope>
    <source>
        <strain evidence="3">ATCC 25202 / DSM 2259 / NBRC 100086 / M2</strain>
    </source>
</reference>
<dbReference type="PANTHER" id="PTHR12736:SF7">
    <property type="entry name" value="LANC-LIKE PROTEIN 3"/>
    <property type="match status" value="1"/>
</dbReference>
<dbReference type="Gene3D" id="1.50.10.20">
    <property type="match status" value="1"/>
</dbReference>
<dbReference type="OrthoDB" id="1882482at2"/>
<name>H8MHS2_CORCM</name>
<dbReference type="CDD" id="cd04793">
    <property type="entry name" value="LanC"/>
    <property type="match status" value="1"/>
</dbReference>
<dbReference type="KEGG" id="ccx:COCOR_03287"/>
<protein>
    <submittedName>
        <fullName evidence="2">Lanthionine biosynthesis cyclase LanC</fullName>
    </submittedName>
</protein>
<dbReference type="SMART" id="SM01260">
    <property type="entry name" value="LANC_like"/>
    <property type="match status" value="1"/>
</dbReference>
<dbReference type="HOGENOM" id="CLU_049438_1_0_7"/>
<dbReference type="Proteomes" id="UP000007587">
    <property type="component" value="Chromosome"/>
</dbReference>
<dbReference type="SUPFAM" id="SSF158745">
    <property type="entry name" value="LanC-like"/>
    <property type="match status" value="1"/>
</dbReference>
<keyword evidence="1" id="KW-0862">Zinc</keyword>
<evidence type="ECO:0000313" key="2">
    <source>
        <dbReference type="EMBL" id="AFE10375.1"/>
    </source>
</evidence>
<feature type="binding site" evidence="1">
    <location>
        <position position="347"/>
    </location>
    <ligand>
        <name>Zn(2+)</name>
        <dbReference type="ChEBI" id="CHEBI:29105"/>
    </ligand>
</feature>
<feature type="binding site" evidence="1">
    <location>
        <position position="297"/>
    </location>
    <ligand>
        <name>Zn(2+)</name>
        <dbReference type="ChEBI" id="CHEBI:29105"/>
    </ligand>
</feature>
<evidence type="ECO:0000313" key="3">
    <source>
        <dbReference type="Proteomes" id="UP000007587"/>
    </source>
</evidence>
<dbReference type="InterPro" id="IPR007822">
    <property type="entry name" value="LANC-like"/>
</dbReference>